<dbReference type="PANTHER" id="PTHR15904">
    <property type="entry name" value="FAM13"/>
    <property type="match status" value="1"/>
</dbReference>
<dbReference type="SMART" id="SM00324">
    <property type="entry name" value="RhoGAP"/>
    <property type="match status" value="1"/>
</dbReference>
<dbReference type="AlphaFoldDB" id="A0A8C5FJ25"/>
<dbReference type="PANTHER" id="PTHR15904:SF19">
    <property type="entry name" value="PROTEIN FAM13C"/>
    <property type="match status" value="1"/>
</dbReference>
<dbReference type="InterPro" id="IPR008936">
    <property type="entry name" value="Rho_GTPase_activation_prot"/>
</dbReference>
<dbReference type="Ensembl" id="ENSGMOT00000076577.1">
    <property type="protein sequence ID" value="ENSGMOP00000040533.1"/>
    <property type="gene ID" value="ENSGMOG00000024160.1"/>
</dbReference>
<keyword evidence="3" id="KW-1185">Reference proteome</keyword>
<dbReference type="InterPro" id="IPR000198">
    <property type="entry name" value="RhoGAP_dom"/>
</dbReference>
<protein>
    <recommendedName>
        <fullName evidence="1">Rho-GAP domain-containing protein</fullName>
    </recommendedName>
</protein>
<dbReference type="PROSITE" id="PS50238">
    <property type="entry name" value="RHOGAP"/>
    <property type="match status" value="1"/>
</dbReference>
<accession>A0A8C5FJ25</accession>
<evidence type="ECO:0000259" key="1">
    <source>
        <dbReference type="PROSITE" id="PS50238"/>
    </source>
</evidence>
<reference evidence="2" key="1">
    <citation type="submission" date="2025-08" db="UniProtKB">
        <authorList>
            <consortium name="Ensembl"/>
        </authorList>
    </citation>
    <scope>IDENTIFICATION</scope>
</reference>
<dbReference type="GeneTree" id="ENSGT00950000183033"/>
<organism evidence="2 3">
    <name type="scientific">Gadus morhua</name>
    <name type="common">Atlantic cod</name>
    <dbReference type="NCBI Taxonomy" id="8049"/>
    <lineage>
        <taxon>Eukaryota</taxon>
        <taxon>Metazoa</taxon>
        <taxon>Chordata</taxon>
        <taxon>Craniata</taxon>
        <taxon>Vertebrata</taxon>
        <taxon>Euteleostomi</taxon>
        <taxon>Actinopterygii</taxon>
        <taxon>Neopterygii</taxon>
        <taxon>Teleostei</taxon>
        <taxon>Neoteleostei</taxon>
        <taxon>Acanthomorphata</taxon>
        <taxon>Zeiogadaria</taxon>
        <taxon>Gadariae</taxon>
        <taxon>Gadiformes</taxon>
        <taxon>Gadoidei</taxon>
        <taxon>Gadidae</taxon>
        <taxon>Gadus</taxon>
    </lineage>
</organism>
<sequence>MVEFLDKTGILNSFELYFELLFVRSVYEHFIYLLPLGVRHKGIFRLSGSVVQTRQLRLQWDRGEAVDLQQDSDVPTVASLLKLFFRELPIPLVPEAHRSSFLIVEYKDEQELIGFLKDILGCLPVDYFSILSYLIHFLARVASHSQSNQMPMENLATIFGPCTQQNIPEGFLFGFCFPCLHILSILVNNYDPQRTVNPTPGQRTYLDPVNTLPFTQLPVPSSPPPPSPPFPFYLSAFNLPKNEY</sequence>
<proteinExistence type="predicted"/>
<dbReference type="Pfam" id="PF00620">
    <property type="entry name" value="RhoGAP"/>
    <property type="match status" value="1"/>
</dbReference>
<dbReference type="Gene3D" id="1.10.555.10">
    <property type="entry name" value="Rho GTPase activation protein"/>
    <property type="match status" value="1"/>
</dbReference>
<reference evidence="2" key="2">
    <citation type="submission" date="2025-09" db="UniProtKB">
        <authorList>
            <consortium name="Ensembl"/>
        </authorList>
    </citation>
    <scope>IDENTIFICATION</scope>
</reference>
<dbReference type="InterPro" id="IPR039102">
    <property type="entry name" value="FAM13"/>
</dbReference>
<feature type="domain" description="Rho-GAP" evidence="1">
    <location>
        <begin position="16"/>
        <end position="194"/>
    </location>
</feature>
<dbReference type="Proteomes" id="UP000694546">
    <property type="component" value="Chromosome 15"/>
</dbReference>
<dbReference type="SUPFAM" id="SSF48350">
    <property type="entry name" value="GTPase activation domain, GAP"/>
    <property type="match status" value="1"/>
</dbReference>
<evidence type="ECO:0000313" key="2">
    <source>
        <dbReference type="Ensembl" id="ENSGMOP00000040533.1"/>
    </source>
</evidence>
<name>A0A8C5FJ25_GADMO</name>
<dbReference type="GO" id="GO:0007165">
    <property type="term" value="P:signal transduction"/>
    <property type="evidence" value="ECO:0007669"/>
    <property type="project" value="InterPro"/>
</dbReference>
<evidence type="ECO:0000313" key="3">
    <source>
        <dbReference type="Proteomes" id="UP000694546"/>
    </source>
</evidence>